<dbReference type="EMBL" id="BTGU01000082">
    <property type="protein sequence ID" value="GMN58937.1"/>
    <property type="molecule type" value="Genomic_DNA"/>
</dbReference>
<evidence type="ECO:0000313" key="3">
    <source>
        <dbReference type="Proteomes" id="UP001187192"/>
    </source>
</evidence>
<feature type="region of interest" description="Disordered" evidence="1">
    <location>
        <begin position="1"/>
        <end position="21"/>
    </location>
</feature>
<accession>A0AA88DP30</accession>
<dbReference type="AlphaFoldDB" id="A0AA88DP30"/>
<comment type="caution">
    <text evidence="2">The sequence shown here is derived from an EMBL/GenBank/DDBJ whole genome shotgun (WGS) entry which is preliminary data.</text>
</comment>
<organism evidence="2 3">
    <name type="scientific">Ficus carica</name>
    <name type="common">Common fig</name>
    <dbReference type="NCBI Taxonomy" id="3494"/>
    <lineage>
        <taxon>Eukaryota</taxon>
        <taxon>Viridiplantae</taxon>
        <taxon>Streptophyta</taxon>
        <taxon>Embryophyta</taxon>
        <taxon>Tracheophyta</taxon>
        <taxon>Spermatophyta</taxon>
        <taxon>Magnoliopsida</taxon>
        <taxon>eudicotyledons</taxon>
        <taxon>Gunneridae</taxon>
        <taxon>Pentapetalae</taxon>
        <taxon>rosids</taxon>
        <taxon>fabids</taxon>
        <taxon>Rosales</taxon>
        <taxon>Moraceae</taxon>
        <taxon>Ficeae</taxon>
        <taxon>Ficus</taxon>
    </lineage>
</organism>
<keyword evidence="3" id="KW-1185">Reference proteome</keyword>
<protein>
    <submittedName>
        <fullName evidence="2">Uncharacterized protein</fullName>
    </submittedName>
</protein>
<evidence type="ECO:0000256" key="1">
    <source>
        <dbReference type="SAM" id="MobiDB-lite"/>
    </source>
</evidence>
<dbReference type="Proteomes" id="UP001187192">
    <property type="component" value="Unassembled WGS sequence"/>
</dbReference>
<reference evidence="2" key="1">
    <citation type="submission" date="2023-07" db="EMBL/GenBank/DDBJ databases">
        <title>draft genome sequence of fig (Ficus carica).</title>
        <authorList>
            <person name="Takahashi T."/>
            <person name="Nishimura K."/>
        </authorList>
    </citation>
    <scope>NUCLEOTIDE SEQUENCE</scope>
</reference>
<gene>
    <name evidence="2" type="ORF">TIFTF001_028027</name>
</gene>
<proteinExistence type="predicted"/>
<evidence type="ECO:0000313" key="2">
    <source>
        <dbReference type="EMBL" id="GMN58937.1"/>
    </source>
</evidence>
<name>A0AA88DP30_FICCA</name>
<sequence length="73" mass="7791">MINRTKEGQVASGAGFGVRRREGGDDRYLARCCGLGGVVKGFMGWVIERVLLGLGRAEAEGSPKQAWACKVAH</sequence>